<protein>
    <submittedName>
        <fullName evidence="3">Peptidase S1/S6</fullName>
    </submittedName>
</protein>
<dbReference type="GO" id="GO:0004252">
    <property type="term" value="F:serine-type endopeptidase activity"/>
    <property type="evidence" value="ECO:0007669"/>
    <property type="project" value="InterPro"/>
</dbReference>
<dbReference type="PANTHER" id="PTHR15462">
    <property type="entry name" value="SERINE PROTEASE"/>
    <property type="match status" value="1"/>
</dbReference>
<dbReference type="InterPro" id="IPR009003">
    <property type="entry name" value="Peptidase_S1_PA"/>
</dbReference>
<dbReference type="EMBL" id="BAND01000038">
    <property type="protein sequence ID" value="GAJ28816.1"/>
    <property type="molecule type" value="Genomic_DNA"/>
</dbReference>
<dbReference type="AlphaFoldDB" id="A0A023D4T9"/>
<name>A0A023D4T9_ACIMT</name>
<dbReference type="PROSITE" id="PS50240">
    <property type="entry name" value="TRYPSIN_DOM"/>
    <property type="match status" value="1"/>
</dbReference>
<keyword evidence="1" id="KW-0732">Signal</keyword>
<dbReference type="Pfam" id="PF00089">
    <property type="entry name" value="Trypsin"/>
    <property type="match status" value="1"/>
</dbReference>
<reference evidence="3 4" key="2">
    <citation type="journal article" date="2014" name="FEMS Microbiol. Lett.">
        <title>Draft genomic DNA sequence of the facultatively methylotrophic bacterium Acidomonas methanolica type strain MB58.</title>
        <authorList>
            <person name="Higashiura N."/>
            <person name="Hadano H."/>
            <person name="Hirakawa H."/>
            <person name="Matsutani M."/>
            <person name="Takabe S."/>
            <person name="Matsushita K."/>
            <person name="Azuma Y."/>
        </authorList>
    </citation>
    <scope>NUCLEOTIDE SEQUENCE [LARGE SCALE GENOMIC DNA]</scope>
    <source>
        <strain evidence="3 4">MB58</strain>
    </source>
</reference>
<dbReference type="PANTHER" id="PTHR15462:SF8">
    <property type="entry name" value="SERINE PROTEASE"/>
    <property type="match status" value="1"/>
</dbReference>
<keyword evidence="4" id="KW-1185">Reference proteome</keyword>
<evidence type="ECO:0000313" key="4">
    <source>
        <dbReference type="Proteomes" id="UP000019760"/>
    </source>
</evidence>
<dbReference type="InterPro" id="IPR050966">
    <property type="entry name" value="Glutamyl_endopeptidase"/>
</dbReference>
<gene>
    <name evidence="3" type="ORF">Amme_038_065</name>
</gene>
<dbReference type="SUPFAM" id="SSF50494">
    <property type="entry name" value="Trypsin-like serine proteases"/>
    <property type="match status" value="1"/>
</dbReference>
<accession>A0A023D4T9</accession>
<dbReference type="Gene3D" id="2.40.10.10">
    <property type="entry name" value="Trypsin-like serine proteases"/>
    <property type="match status" value="2"/>
</dbReference>
<dbReference type="InterPro" id="IPR001254">
    <property type="entry name" value="Trypsin_dom"/>
</dbReference>
<feature type="domain" description="Peptidase S1" evidence="2">
    <location>
        <begin position="1"/>
        <end position="207"/>
    </location>
</feature>
<proteinExistence type="predicted"/>
<organism evidence="3 4">
    <name type="scientific">Acidomonas methanolica NBRC 104435</name>
    <dbReference type="NCBI Taxonomy" id="1231351"/>
    <lineage>
        <taxon>Bacteria</taxon>
        <taxon>Pseudomonadati</taxon>
        <taxon>Pseudomonadota</taxon>
        <taxon>Alphaproteobacteria</taxon>
        <taxon>Acetobacterales</taxon>
        <taxon>Acetobacteraceae</taxon>
        <taxon>Acidomonas</taxon>
    </lineage>
</organism>
<dbReference type="GO" id="GO:0006508">
    <property type="term" value="P:proteolysis"/>
    <property type="evidence" value="ECO:0007669"/>
    <property type="project" value="InterPro"/>
</dbReference>
<evidence type="ECO:0000259" key="2">
    <source>
        <dbReference type="PROSITE" id="PS50240"/>
    </source>
</evidence>
<evidence type="ECO:0000313" key="3">
    <source>
        <dbReference type="EMBL" id="GAJ28816.1"/>
    </source>
</evidence>
<comment type="caution">
    <text evidence="3">The sequence shown here is derived from an EMBL/GenBank/DDBJ whole genome shotgun (WGS) entry which is preliminary data.</text>
</comment>
<dbReference type="InterPro" id="IPR043504">
    <property type="entry name" value="Peptidase_S1_PA_chymotrypsin"/>
</dbReference>
<reference evidence="4" key="1">
    <citation type="journal article" date="2014" name="FEMS Microbiol. Lett.">
        <title>Draft Genomic DNA Sequence of the Facultatively Methylotrophic Bacterium Acidomonas methanolica type strain MB58.</title>
        <authorList>
            <person name="Higashiura N."/>
            <person name="Hadano H."/>
            <person name="Hirakawa H."/>
            <person name="Matsutani M."/>
            <person name="Takabe S."/>
            <person name="Matsushita K."/>
            <person name="Azuma Y."/>
        </authorList>
    </citation>
    <scope>NUCLEOTIDE SEQUENCE [LARGE SCALE GENOMIC DNA]</scope>
    <source>
        <strain evidence="4">MB58</strain>
    </source>
</reference>
<evidence type="ECO:0000256" key="1">
    <source>
        <dbReference type="ARBA" id="ARBA00022729"/>
    </source>
</evidence>
<dbReference type="Proteomes" id="UP000019760">
    <property type="component" value="Unassembled WGS sequence"/>
</dbReference>
<sequence length="217" mass="22861">MDVNAAPWRILGRVQTPLGTRCTGFLIAPAVIETAAHCLFIARTGRFIPAQDIHFLLGYRDGAFRAHTVARRYVIAAGYDPRDPQATPFADRAVVVLAEAVGREQDLVPAGRVQAGAAAMLAGYEQDRPEQAAGDLACHVTAVLPGPLLAHDCAGTRGVSGAPLLARDGAGRWRIAGLAVLARAGRGGFATLTGIMTHIDAPSEALSGKALRQMHER</sequence>